<dbReference type="RefSeq" id="XP_025359677.1">
    <property type="nucleotide sequence ID" value="XM_025506954.1"/>
</dbReference>
<evidence type="ECO:0000256" key="5">
    <source>
        <dbReference type="ARBA" id="ARBA00023163"/>
    </source>
</evidence>
<dbReference type="EMBL" id="KZ819677">
    <property type="protein sequence ID" value="PWN25065.1"/>
    <property type="molecule type" value="Genomic_DNA"/>
</dbReference>
<feature type="region of interest" description="Disordered" evidence="9">
    <location>
        <begin position="388"/>
        <end position="463"/>
    </location>
</feature>
<feature type="compositionally biased region" description="Low complexity" evidence="9">
    <location>
        <begin position="70"/>
        <end position="89"/>
    </location>
</feature>
<feature type="domain" description="Transcription initiation factor TFIID component TAF4 C-terminal" evidence="10">
    <location>
        <begin position="91"/>
        <end position="335"/>
    </location>
</feature>
<comment type="similarity">
    <text evidence="2">Belongs to the TAF4 family.</text>
</comment>
<proteinExistence type="inferred from homology"/>
<gene>
    <name evidence="11" type="ORF">BDZ90DRAFT_234283</name>
</gene>
<comment type="subcellular location">
    <subcellularLocation>
        <location evidence="1">Nucleus</location>
    </subcellularLocation>
</comment>
<evidence type="ECO:0000256" key="1">
    <source>
        <dbReference type="ARBA" id="ARBA00004123"/>
    </source>
</evidence>
<feature type="compositionally biased region" description="Low complexity" evidence="9">
    <location>
        <begin position="130"/>
        <end position="142"/>
    </location>
</feature>
<protein>
    <recommendedName>
        <fullName evidence="3">Transcription initiation factor TFIID subunit 4</fullName>
    </recommendedName>
    <alternativeName>
        <fullName evidence="8">TBP-associated factor 4</fullName>
    </alternativeName>
</protein>
<dbReference type="STRING" id="1569628.A0A316UPK7"/>
<feature type="compositionally biased region" description="Gly residues" evidence="9">
    <location>
        <begin position="389"/>
        <end position="410"/>
    </location>
</feature>
<evidence type="ECO:0000256" key="6">
    <source>
        <dbReference type="ARBA" id="ARBA00023242"/>
    </source>
</evidence>
<name>A0A316UPK7_9BASI</name>
<feature type="compositionally biased region" description="Basic and acidic residues" evidence="9">
    <location>
        <begin position="198"/>
        <end position="231"/>
    </location>
</feature>
<evidence type="ECO:0000256" key="8">
    <source>
        <dbReference type="ARBA" id="ARBA00031747"/>
    </source>
</evidence>
<dbReference type="GO" id="GO:0006352">
    <property type="term" value="P:DNA-templated transcription initiation"/>
    <property type="evidence" value="ECO:0007669"/>
    <property type="project" value="InterPro"/>
</dbReference>
<dbReference type="GO" id="GO:0005669">
    <property type="term" value="C:transcription factor TFIID complex"/>
    <property type="evidence" value="ECO:0007669"/>
    <property type="project" value="InterPro"/>
</dbReference>
<feature type="compositionally biased region" description="Basic and acidic residues" evidence="9">
    <location>
        <begin position="98"/>
        <end position="109"/>
    </location>
</feature>
<sequence>MASPANGVGPTQHASSPSAPAQSPASQPHPPSSAAAAAAIQQGFQPNASQHLVAHPFRAPGSGQGNAGPSTSSSSNQNASSSSNSNANSWVAAGGIDLRAEEEALRAGERQAPPPSDPYSNSTQRGQTGAAASSSASSSSSSTGYLQLLPLAQMVHRTSSSYDINDVDPEVLNILSAGARIRFRNLLEGMVRAARHRGWSDAEREPPLEEGSRGKKDGKQKEKRPLYHEELLSDPSKWLRALEKAERGQEAVMRRKRAQLRAERERREAERAAGVSTPLASKDGANDDSIMDGGAGDDTEEGGSSRKKAKLATNASSSANGGGGSGSAPGSGDGTTGPSTPTAAPIASNATASMSAKNMSDDVRRRLANNTAARALGSLGGSMPKWMTMGGGAGAGAGGGGFGSAGGEGGMSPASNLPKPRFAPQPPVQQQEGNQAGWARAPSGKAGSPIAREGTVNPQGWGDLSLRALAKQEEERKKRKRVLLSDAFHALEMERRNGGGGSSGGDRVVMRWRALGGKEGKEGQEQ</sequence>
<dbReference type="Proteomes" id="UP000245884">
    <property type="component" value="Unassembled WGS sequence"/>
</dbReference>
<feature type="region of interest" description="Disordered" evidence="9">
    <location>
        <begin position="195"/>
        <end position="367"/>
    </location>
</feature>
<dbReference type="GeneID" id="37028777"/>
<evidence type="ECO:0000313" key="11">
    <source>
        <dbReference type="EMBL" id="PWN25065.1"/>
    </source>
</evidence>
<keyword evidence="5" id="KW-0804">Transcription</keyword>
<comment type="function">
    <text evidence="7">Functions as a component of the DNA-binding general transcription factor complex TFIID. Binding of TFIID to a promoter (with or without TATA element) is the initial step in pre-initiation complex (PIC) formation. TFIID plays a key role in the regulation of gene expression by RNA polymerase II through different activities such as transcription activator interaction, core promoter recognition and selectivity, TFIIA and TFIIB interaction, chromatin modification (histone acetylation by TAF1), facilitation of DNA opening and initiation of transcription.</text>
</comment>
<feature type="region of interest" description="Disordered" evidence="9">
    <location>
        <begin position="1"/>
        <end position="143"/>
    </location>
</feature>
<organism evidence="11 12">
    <name type="scientific">Jaminaea rosea</name>
    <dbReference type="NCBI Taxonomy" id="1569628"/>
    <lineage>
        <taxon>Eukaryota</taxon>
        <taxon>Fungi</taxon>
        <taxon>Dikarya</taxon>
        <taxon>Basidiomycota</taxon>
        <taxon>Ustilaginomycotina</taxon>
        <taxon>Exobasidiomycetes</taxon>
        <taxon>Microstromatales</taxon>
        <taxon>Microstromatales incertae sedis</taxon>
        <taxon>Jaminaea</taxon>
    </lineage>
</organism>
<feature type="compositionally biased region" description="Polar residues" evidence="9">
    <location>
        <begin position="118"/>
        <end position="127"/>
    </location>
</feature>
<evidence type="ECO:0000256" key="3">
    <source>
        <dbReference type="ARBA" id="ARBA00017306"/>
    </source>
</evidence>
<dbReference type="CDD" id="cd08045">
    <property type="entry name" value="HFD_TAF4"/>
    <property type="match status" value="1"/>
</dbReference>
<accession>A0A316UPK7</accession>
<dbReference type="OrthoDB" id="21060at2759"/>
<dbReference type="Pfam" id="PF05236">
    <property type="entry name" value="TAF4"/>
    <property type="match status" value="1"/>
</dbReference>
<keyword evidence="6" id="KW-0539">Nucleus</keyword>
<evidence type="ECO:0000256" key="9">
    <source>
        <dbReference type="SAM" id="MobiDB-lite"/>
    </source>
</evidence>
<evidence type="ECO:0000256" key="4">
    <source>
        <dbReference type="ARBA" id="ARBA00023015"/>
    </source>
</evidence>
<feature type="region of interest" description="Disordered" evidence="9">
    <location>
        <begin position="489"/>
        <end position="526"/>
    </location>
</feature>
<evidence type="ECO:0000313" key="12">
    <source>
        <dbReference type="Proteomes" id="UP000245884"/>
    </source>
</evidence>
<evidence type="ECO:0000256" key="7">
    <source>
        <dbReference type="ARBA" id="ARBA00025346"/>
    </source>
</evidence>
<feature type="compositionally biased region" description="Basic and acidic residues" evidence="9">
    <location>
        <begin position="516"/>
        <end position="526"/>
    </location>
</feature>
<reference evidence="11 12" key="1">
    <citation type="journal article" date="2018" name="Mol. Biol. Evol.">
        <title>Broad Genomic Sampling Reveals a Smut Pathogenic Ancestry of the Fungal Clade Ustilaginomycotina.</title>
        <authorList>
            <person name="Kijpornyongpan T."/>
            <person name="Mondo S.J."/>
            <person name="Barry K."/>
            <person name="Sandor L."/>
            <person name="Lee J."/>
            <person name="Lipzen A."/>
            <person name="Pangilinan J."/>
            <person name="LaButti K."/>
            <person name="Hainaut M."/>
            <person name="Henrissat B."/>
            <person name="Grigoriev I.V."/>
            <person name="Spatafora J.W."/>
            <person name="Aime M.C."/>
        </authorList>
    </citation>
    <scope>NUCLEOTIDE SEQUENCE [LARGE SCALE GENOMIC DNA]</scope>
    <source>
        <strain evidence="11 12">MCA 5214</strain>
    </source>
</reference>
<keyword evidence="4" id="KW-0805">Transcription regulation</keyword>
<keyword evidence="12" id="KW-1185">Reference proteome</keyword>
<feature type="compositionally biased region" description="Basic and acidic residues" evidence="9">
    <location>
        <begin position="240"/>
        <end position="253"/>
    </location>
</feature>
<evidence type="ECO:0000256" key="2">
    <source>
        <dbReference type="ARBA" id="ARBA00006178"/>
    </source>
</evidence>
<feature type="compositionally biased region" description="Gly residues" evidence="9">
    <location>
        <begin position="320"/>
        <end position="335"/>
    </location>
</feature>
<feature type="compositionally biased region" description="Low complexity" evidence="9">
    <location>
        <begin position="12"/>
        <end position="39"/>
    </location>
</feature>
<feature type="compositionally biased region" description="Low complexity" evidence="9">
    <location>
        <begin position="336"/>
        <end position="353"/>
    </location>
</feature>
<feature type="compositionally biased region" description="Basic and acidic residues" evidence="9">
    <location>
        <begin position="260"/>
        <end position="271"/>
    </location>
</feature>
<dbReference type="AlphaFoldDB" id="A0A316UPK7"/>
<dbReference type="InterPro" id="IPR007900">
    <property type="entry name" value="TAF4_C"/>
</dbReference>
<evidence type="ECO:0000259" key="10">
    <source>
        <dbReference type="Pfam" id="PF05236"/>
    </source>
</evidence>